<comment type="caution">
    <text evidence="2">The sequence shown here is derived from an EMBL/GenBank/DDBJ whole genome shotgun (WGS) entry which is preliminary data.</text>
</comment>
<dbReference type="Proteomes" id="UP000249458">
    <property type="component" value="Unassembled WGS sequence"/>
</dbReference>
<dbReference type="AlphaFoldDB" id="A0A364LHZ0"/>
<dbReference type="Gene3D" id="3.90.176.10">
    <property type="entry name" value="Toxin ADP-ribosyltransferase, Chain A, domain 1"/>
    <property type="match status" value="1"/>
</dbReference>
<evidence type="ECO:0000313" key="2">
    <source>
        <dbReference type="EMBL" id="RAP35981.1"/>
    </source>
</evidence>
<feature type="compositionally biased region" description="Acidic residues" evidence="1">
    <location>
        <begin position="320"/>
        <end position="335"/>
    </location>
</feature>
<accession>A0A364LHZ0</accession>
<proteinExistence type="predicted"/>
<evidence type="ECO:0000313" key="3">
    <source>
        <dbReference type="Proteomes" id="UP000249458"/>
    </source>
</evidence>
<organism evidence="2 3">
    <name type="scientific">Legionella quinlivanii</name>
    <dbReference type="NCBI Taxonomy" id="45073"/>
    <lineage>
        <taxon>Bacteria</taxon>
        <taxon>Pseudomonadati</taxon>
        <taxon>Pseudomonadota</taxon>
        <taxon>Gammaproteobacteria</taxon>
        <taxon>Legionellales</taxon>
        <taxon>Legionellaceae</taxon>
        <taxon>Legionella</taxon>
    </lineage>
</organism>
<reference evidence="2 3" key="1">
    <citation type="submission" date="2017-02" db="EMBL/GenBank/DDBJ databases">
        <title>Legionella quilivanii strain from human: case report and whole genome sequencing analysis.</title>
        <authorList>
            <person name="Lalancette C."/>
            <person name="Leduc J.-M."/>
            <person name="Levesque S."/>
            <person name="Fournier E."/>
            <person name="Saoud J."/>
            <person name="Faucher S.P."/>
            <person name="Bernard K."/>
            <person name="Martineau C."/>
            <person name="Longtin J."/>
        </authorList>
    </citation>
    <scope>NUCLEOTIDE SEQUENCE [LARGE SCALE GENOMIC DNA]</scope>
    <source>
        <strain evidence="2 3">ID143958</strain>
    </source>
</reference>
<evidence type="ECO:0000256" key="1">
    <source>
        <dbReference type="SAM" id="MobiDB-lite"/>
    </source>
</evidence>
<dbReference type="SUPFAM" id="SSF56399">
    <property type="entry name" value="ADP-ribosylation"/>
    <property type="match status" value="1"/>
</dbReference>
<sequence length="335" mass="37808">MGDNAYYYGPLNKNNATRLLEEATALLLSGAQSYQIRREFDNNNHLLEVTIAANNSKTYPLKKLLSLANLEHITIDDDTVQKFNDFLNENTPSCPPSILEYGNVEALTDDKLDEMKKNNHIGKDLLNLQNGELKALNQYTQDAMYRDINNLLSGSIERLDKCSDNFLKEIFLTSMISLSALNKPLEPLEPGEEAKTYRTIRGEKSAKFAKQADANREKSPDDPFLLTQQRILSTTKGTEVGCHYLNEDREIIITYPNAMGKDISGISYYQGEGEILIAGQDAEYTLTLREESPGKIVEEYTATQMRVLKDSLRELKDSGDEQQESNDINEDAFKP</sequence>
<protein>
    <submittedName>
        <fullName evidence="2">Uncharacterized protein</fullName>
    </submittedName>
</protein>
<dbReference type="EMBL" id="MVJN01000007">
    <property type="protein sequence ID" value="RAP35981.1"/>
    <property type="molecule type" value="Genomic_DNA"/>
</dbReference>
<name>A0A364LHZ0_9GAMM</name>
<gene>
    <name evidence="2" type="ORF">B1207_10425</name>
</gene>
<feature type="region of interest" description="Disordered" evidence="1">
    <location>
        <begin position="312"/>
        <end position="335"/>
    </location>
</feature>